<organism evidence="8">
    <name type="scientific">Nippostrongylus brasiliensis</name>
    <name type="common">Rat hookworm</name>
    <dbReference type="NCBI Taxonomy" id="27835"/>
    <lineage>
        <taxon>Eukaryota</taxon>
        <taxon>Metazoa</taxon>
        <taxon>Ecdysozoa</taxon>
        <taxon>Nematoda</taxon>
        <taxon>Chromadorea</taxon>
        <taxon>Rhabditida</taxon>
        <taxon>Rhabditina</taxon>
        <taxon>Rhabditomorpha</taxon>
        <taxon>Strongyloidea</taxon>
        <taxon>Heligmosomidae</taxon>
        <taxon>Nippostrongylus</taxon>
    </lineage>
</organism>
<evidence type="ECO:0000256" key="4">
    <source>
        <dbReference type="PROSITE-ProRule" id="PRU00125"/>
    </source>
</evidence>
<accession>A0A0N4YWN6</accession>
<dbReference type="PANTHER" id="PTHR24210">
    <property type="entry name" value="LIM DOMAIN-CONTAINING PROTEIN"/>
    <property type="match status" value="1"/>
</dbReference>
<feature type="domain" description="LIM zinc-binding" evidence="5">
    <location>
        <begin position="48"/>
        <end position="107"/>
    </location>
</feature>
<dbReference type="Pfam" id="PF00412">
    <property type="entry name" value="LIM"/>
    <property type="match status" value="3"/>
</dbReference>
<dbReference type="EMBL" id="UYSL01026661">
    <property type="protein sequence ID" value="VDL85813.1"/>
    <property type="molecule type" value="Genomic_DNA"/>
</dbReference>
<dbReference type="Gene3D" id="2.10.110.10">
    <property type="entry name" value="Cysteine Rich Protein"/>
    <property type="match status" value="4"/>
</dbReference>
<dbReference type="SUPFAM" id="SSF57716">
    <property type="entry name" value="Glucocorticoid receptor-like (DNA-binding domain)"/>
    <property type="match status" value="1"/>
</dbReference>
<evidence type="ECO:0000313" key="8">
    <source>
        <dbReference type="WBParaSite" id="NBR_0002165801-mRNA-1"/>
    </source>
</evidence>
<dbReference type="PROSITE" id="PS50023">
    <property type="entry name" value="LIM_DOMAIN_2"/>
    <property type="match status" value="2"/>
</dbReference>
<evidence type="ECO:0000256" key="3">
    <source>
        <dbReference type="ARBA" id="ARBA00023038"/>
    </source>
</evidence>
<protein>
    <submittedName>
        <fullName evidence="8">Pinch, putative (inferred by orthology to a S. mansoni protein)</fullName>
    </submittedName>
</protein>
<dbReference type="InterPro" id="IPR001781">
    <property type="entry name" value="Znf_LIM"/>
</dbReference>
<dbReference type="GO" id="GO:0046872">
    <property type="term" value="F:metal ion binding"/>
    <property type="evidence" value="ECO:0007669"/>
    <property type="project" value="UniProtKB-KW"/>
</dbReference>
<dbReference type="OMA" id="CLICDEC"/>
<name>A0A0N4YWN6_NIPBR</name>
<dbReference type="AlphaFoldDB" id="A0A0N4YWN6"/>
<dbReference type="PANTHER" id="PTHR24210:SF7">
    <property type="entry name" value="LIM DOMAIN-CONTAINING PROTEIN PIN-2"/>
    <property type="match status" value="1"/>
</dbReference>
<keyword evidence="3 4" id="KW-0440">LIM domain</keyword>
<evidence type="ECO:0000313" key="6">
    <source>
        <dbReference type="EMBL" id="VDL85813.1"/>
    </source>
</evidence>
<sequence>MKSANFSFHPECFLCENCEGPLEDGVWCVNGRMVCYTCKEQSPKIPHYVCLKCRQLIQPEDLLRTGNDYYHAYHFNCNDCKTALTGEARELDKQWYCQRCFDRRCETCTGCHKPIDRHHEKTHFCCSKCDVAFVGRQHYELNGKAYCEDDFVKLCGEFCHLCDKLLSHKSSVNLLGRKWCVDCYRCLACDRVLKHSDKVFNLDMRPLCKKCFRRKDFKKYLSNQPNL</sequence>
<dbReference type="WBParaSite" id="NBR_0002165801-mRNA-1">
    <property type="protein sequence ID" value="NBR_0002165801-mRNA-1"/>
    <property type="gene ID" value="NBR_0002165801"/>
</dbReference>
<dbReference type="PROSITE" id="PS00478">
    <property type="entry name" value="LIM_DOMAIN_1"/>
    <property type="match status" value="1"/>
</dbReference>
<dbReference type="GO" id="GO:0005737">
    <property type="term" value="C:cytoplasm"/>
    <property type="evidence" value="ECO:0007669"/>
    <property type="project" value="TreeGrafter"/>
</dbReference>
<dbReference type="SMART" id="SM00132">
    <property type="entry name" value="LIM"/>
    <property type="match status" value="3"/>
</dbReference>
<feature type="domain" description="LIM zinc-binding" evidence="5">
    <location>
        <begin position="157"/>
        <end position="218"/>
    </location>
</feature>
<reference evidence="8" key="1">
    <citation type="submission" date="2017-02" db="UniProtKB">
        <authorList>
            <consortium name="WormBaseParasite"/>
        </authorList>
    </citation>
    <scope>IDENTIFICATION</scope>
</reference>
<keyword evidence="7" id="KW-1185">Reference proteome</keyword>
<dbReference type="Proteomes" id="UP000271162">
    <property type="component" value="Unassembled WGS sequence"/>
</dbReference>
<evidence type="ECO:0000256" key="1">
    <source>
        <dbReference type="ARBA" id="ARBA00022723"/>
    </source>
</evidence>
<keyword evidence="1 4" id="KW-0479">Metal-binding</keyword>
<evidence type="ECO:0000256" key="2">
    <source>
        <dbReference type="ARBA" id="ARBA00022833"/>
    </source>
</evidence>
<dbReference type="STRING" id="27835.A0A0N4YWN6"/>
<keyword evidence="2 4" id="KW-0862">Zinc</keyword>
<evidence type="ECO:0000259" key="5">
    <source>
        <dbReference type="PROSITE" id="PS50023"/>
    </source>
</evidence>
<dbReference type="GO" id="GO:0005925">
    <property type="term" value="C:focal adhesion"/>
    <property type="evidence" value="ECO:0007669"/>
    <property type="project" value="TreeGrafter"/>
</dbReference>
<evidence type="ECO:0000313" key="7">
    <source>
        <dbReference type="Proteomes" id="UP000271162"/>
    </source>
</evidence>
<dbReference type="GO" id="GO:1900026">
    <property type="term" value="P:positive regulation of substrate adhesion-dependent cell spreading"/>
    <property type="evidence" value="ECO:0007669"/>
    <property type="project" value="TreeGrafter"/>
</dbReference>
<gene>
    <name evidence="6" type="ORF">NBR_LOCUS21659</name>
</gene>
<proteinExistence type="predicted"/>
<dbReference type="GO" id="GO:2001046">
    <property type="term" value="P:positive regulation of integrin-mediated signaling pathway"/>
    <property type="evidence" value="ECO:0007669"/>
    <property type="project" value="TreeGrafter"/>
</dbReference>
<dbReference type="InterPro" id="IPR017351">
    <property type="entry name" value="PINCH-1-4-like"/>
</dbReference>
<reference evidence="6 7" key="2">
    <citation type="submission" date="2018-11" db="EMBL/GenBank/DDBJ databases">
        <authorList>
            <consortium name="Pathogen Informatics"/>
        </authorList>
    </citation>
    <scope>NUCLEOTIDE SEQUENCE [LARGE SCALE GENOMIC DNA]</scope>
</reference>
<dbReference type="GO" id="GO:0098609">
    <property type="term" value="P:cell-cell adhesion"/>
    <property type="evidence" value="ECO:0007669"/>
    <property type="project" value="TreeGrafter"/>
</dbReference>
<dbReference type="GO" id="GO:0005911">
    <property type="term" value="C:cell-cell junction"/>
    <property type="evidence" value="ECO:0007669"/>
    <property type="project" value="TreeGrafter"/>
</dbReference>
<dbReference type="GO" id="GO:0045216">
    <property type="term" value="P:cell-cell junction organization"/>
    <property type="evidence" value="ECO:0007669"/>
    <property type="project" value="TreeGrafter"/>
</dbReference>